<comment type="subcellular location">
    <subcellularLocation>
        <location evidence="1">Membrane</location>
        <topology evidence="1">Multi-pass membrane protein</topology>
    </subcellularLocation>
</comment>
<evidence type="ECO:0000256" key="3">
    <source>
        <dbReference type="ARBA" id="ARBA00022692"/>
    </source>
</evidence>
<dbReference type="RefSeq" id="WP_131914183.1">
    <property type="nucleotide sequence ID" value="NZ_SMGD01000018.1"/>
</dbReference>
<sequence>MKSVVNDKKIFTIYLISISFFGMMNTDIFLPCVHLMSVDLGVSAGKIQYIFLTYFLGVGVSQFFCGSFSDSHGRRIAVLAALLLTSIGSVLCALSVSLTTLVIGRFILGVGAGVLIVIWRAIAYDVLDKKDAFHMIANVSPAIVLSPAISPILGGTILHISNWHFVFAFASAFSILLFIITLLFLPETLKIKGHDFSIHAIIHSSKRLLLSSRFSIISLGLCIVYSGYFLYIIQSPFIFHRLGYSPLQVSFFYIPVAISYFLGTRLTKSILYKIGKKMLILAGLLLFIIGALGIISFCRFIMFDFVSFLIFSFCILAIGNGIILTIGSAEIMSLFSAELNASASSLLGFMQSLSTVLITYMISILNSELTYRYGLSLLYFMCIFLILTWFLFMNFKKTFK</sequence>
<keyword evidence="2" id="KW-0813">Transport</keyword>
<keyword evidence="3 6" id="KW-0812">Transmembrane</keyword>
<dbReference type="InterPro" id="IPR036259">
    <property type="entry name" value="MFS_trans_sf"/>
</dbReference>
<keyword evidence="5 6" id="KW-0472">Membrane</keyword>
<dbReference type="GO" id="GO:0022857">
    <property type="term" value="F:transmembrane transporter activity"/>
    <property type="evidence" value="ECO:0007669"/>
    <property type="project" value="InterPro"/>
</dbReference>
<dbReference type="EMBL" id="SMGD01000018">
    <property type="protein sequence ID" value="TCK46492.1"/>
    <property type="molecule type" value="Genomic_DNA"/>
</dbReference>
<reference evidence="8 9" key="1">
    <citation type="submission" date="2019-03" db="EMBL/GenBank/DDBJ databases">
        <title>Genomic Encyclopedia of Type Strains, Phase IV (KMG-IV): sequencing the most valuable type-strain genomes for metagenomic binning, comparative biology and taxonomic classification.</title>
        <authorList>
            <person name="Goeker M."/>
        </authorList>
    </citation>
    <scope>NUCLEOTIDE SEQUENCE [LARGE SCALE GENOMIC DNA]</scope>
    <source>
        <strain evidence="8 9">DSM 18577</strain>
    </source>
</reference>
<feature type="transmembrane region" description="Helical" evidence="6">
    <location>
        <begin position="278"/>
        <end position="302"/>
    </location>
</feature>
<name>A0A4R1J7Q2_9GAMM</name>
<dbReference type="SUPFAM" id="SSF103473">
    <property type="entry name" value="MFS general substrate transporter"/>
    <property type="match status" value="1"/>
</dbReference>
<comment type="caution">
    <text evidence="8">The sequence shown here is derived from an EMBL/GenBank/DDBJ whole genome shotgun (WGS) entry which is preliminary data.</text>
</comment>
<feature type="transmembrane region" description="Helical" evidence="6">
    <location>
        <begin position="76"/>
        <end position="96"/>
    </location>
</feature>
<feature type="transmembrane region" description="Helical" evidence="6">
    <location>
        <begin position="371"/>
        <end position="392"/>
    </location>
</feature>
<dbReference type="Pfam" id="PF07690">
    <property type="entry name" value="MFS_1"/>
    <property type="match status" value="1"/>
</dbReference>
<feature type="transmembrane region" description="Helical" evidence="6">
    <location>
        <begin position="245"/>
        <end position="266"/>
    </location>
</feature>
<feature type="transmembrane region" description="Helical" evidence="6">
    <location>
        <begin position="214"/>
        <end position="233"/>
    </location>
</feature>
<dbReference type="PANTHER" id="PTHR42718">
    <property type="entry name" value="MAJOR FACILITATOR SUPERFAMILY MULTIDRUG TRANSPORTER MFSC"/>
    <property type="match status" value="1"/>
</dbReference>
<dbReference type="PROSITE" id="PS50850">
    <property type="entry name" value="MFS"/>
    <property type="match status" value="1"/>
</dbReference>
<feature type="transmembrane region" description="Helical" evidence="6">
    <location>
        <begin position="163"/>
        <end position="185"/>
    </location>
</feature>
<dbReference type="PANTHER" id="PTHR42718:SF9">
    <property type="entry name" value="MAJOR FACILITATOR SUPERFAMILY MULTIDRUG TRANSPORTER MFSC"/>
    <property type="match status" value="1"/>
</dbReference>
<feature type="transmembrane region" description="Helical" evidence="6">
    <location>
        <begin position="12"/>
        <end position="37"/>
    </location>
</feature>
<evidence type="ECO:0000256" key="5">
    <source>
        <dbReference type="ARBA" id="ARBA00023136"/>
    </source>
</evidence>
<dbReference type="Gene3D" id="1.20.1720.10">
    <property type="entry name" value="Multidrug resistance protein D"/>
    <property type="match status" value="1"/>
</dbReference>
<dbReference type="AlphaFoldDB" id="A0A4R1J7Q2"/>
<protein>
    <submittedName>
        <fullName evidence="8">DHA1 family bicyclomycin/chloramphenicol resistance-like MFS transporter</fullName>
    </submittedName>
</protein>
<feature type="transmembrane region" description="Helical" evidence="6">
    <location>
        <begin position="135"/>
        <end position="157"/>
    </location>
</feature>
<keyword evidence="4 6" id="KW-1133">Transmembrane helix</keyword>
<organism evidence="8 9">
    <name type="scientific">Celerinatantimonas diazotrophica</name>
    <dbReference type="NCBI Taxonomy" id="412034"/>
    <lineage>
        <taxon>Bacteria</taxon>
        <taxon>Pseudomonadati</taxon>
        <taxon>Pseudomonadota</taxon>
        <taxon>Gammaproteobacteria</taxon>
        <taxon>Celerinatantimonadaceae</taxon>
        <taxon>Celerinatantimonas</taxon>
    </lineage>
</organism>
<feature type="transmembrane region" description="Helical" evidence="6">
    <location>
        <begin position="102"/>
        <end position="123"/>
    </location>
</feature>
<evidence type="ECO:0000313" key="8">
    <source>
        <dbReference type="EMBL" id="TCK46492.1"/>
    </source>
</evidence>
<feature type="transmembrane region" description="Helical" evidence="6">
    <location>
        <begin position="346"/>
        <end position="365"/>
    </location>
</feature>
<evidence type="ECO:0000256" key="2">
    <source>
        <dbReference type="ARBA" id="ARBA00022448"/>
    </source>
</evidence>
<evidence type="ECO:0000256" key="4">
    <source>
        <dbReference type="ARBA" id="ARBA00022989"/>
    </source>
</evidence>
<evidence type="ECO:0000313" key="9">
    <source>
        <dbReference type="Proteomes" id="UP000295565"/>
    </source>
</evidence>
<feature type="transmembrane region" description="Helical" evidence="6">
    <location>
        <begin position="49"/>
        <end position="69"/>
    </location>
</feature>
<dbReference type="InterPro" id="IPR020846">
    <property type="entry name" value="MFS_dom"/>
</dbReference>
<keyword evidence="9" id="KW-1185">Reference proteome</keyword>
<dbReference type="GO" id="GO:0016020">
    <property type="term" value="C:membrane"/>
    <property type="evidence" value="ECO:0007669"/>
    <property type="project" value="UniProtKB-SubCell"/>
</dbReference>
<evidence type="ECO:0000259" key="7">
    <source>
        <dbReference type="PROSITE" id="PS50850"/>
    </source>
</evidence>
<feature type="transmembrane region" description="Helical" evidence="6">
    <location>
        <begin position="308"/>
        <end position="334"/>
    </location>
</feature>
<dbReference type="OrthoDB" id="5670831at2"/>
<dbReference type="InterPro" id="IPR011701">
    <property type="entry name" value="MFS"/>
</dbReference>
<evidence type="ECO:0000256" key="6">
    <source>
        <dbReference type="SAM" id="Phobius"/>
    </source>
</evidence>
<feature type="domain" description="Major facilitator superfamily (MFS) profile" evidence="7">
    <location>
        <begin position="11"/>
        <end position="400"/>
    </location>
</feature>
<dbReference type="Proteomes" id="UP000295565">
    <property type="component" value="Unassembled WGS sequence"/>
</dbReference>
<proteinExistence type="predicted"/>
<accession>A0A4R1J7Q2</accession>
<evidence type="ECO:0000256" key="1">
    <source>
        <dbReference type="ARBA" id="ARBA00004141"/>
    </source>
</evidence>
<gene>
    <name evidence="8" type="ORF">EV690_3440</name>
</gene>